<evidence type="ECO:0000256" key="1">
    <source>
        <dbReference type="ARBA" id="ARBA00011073"/>
    </source>
</evidence>
<comment type="similarity">
    <text evidence="1 6">Belongs to the peptidase S8 family.</text>
</comment>
<dbReference type="AlphaFoldDB" id="A0A3N1XRE0"/>
<dbReference type="PRINTS" id="PR00723">
    <property type="entry name" value="SUBTILISIN"/>
</dbReference>
<dbReference type="InterPro" id="IPR050131">
    <property type="entry name" value="Peptidase_S8_subtilisin-like"/>
</dbReference>
<evidence type="ECO:0000256" key="6">
    <source>
        <dbReference type="PROSITE-ProRule" id="PRU01240"/>
    </source>
</evidence>
<dbReference type="SUPFAM" id="SSF52743">
    <property type="entry name" value="Subtilisin-like"/>
    <property type="match status" value="1"/>
</dbReference>
<dbReference type="InterPro" id="IPR034045">
    <property type="entry name" value="Pep_S8_CspA-like"/>
</dbReference>
<dbReference type="EMBL" id="RJVG01000006">
    <property type="protein sequence ID" value="ROR27367.1"/>
    <property type="molecule type" value="Genomic_DNA"/>
</dbReference>
<comment type="caution">
    <text evidence="8">The sequence shown here is derived from an EMBL/GenBank/DDBJ whole genome shotgun (WGS) entry which is preliminary data.</text>
</comment>
<dbReference type="InterPro" id="IPR017310">
    <property type="entry name" value="Pept_S8A_subtilisin_clostridia"/>
</dbReference>
<proteinExistence type="inferred from homology"/>
<evidence type="ECO:0000256" key="4">
    <source>
        <dbReference type="ARBA" id="ARBA00022825"/>
    </source>
</evidence>
<evidence type="ECO:0000259" key="7">
    <source>
        <dbReference type="Pfam" id="PF00082"/>
    </source>
</evidence>
<dbReference type="Gene3D" id="2.60.120.1290">
    <property type="match status" value="1"/>
</dbReference>
<dbReference type="OrthoDB" id="9762689at2"/>
<organism evidence="8 9">
    <name type="scientific">Mobilisporobacter senegalensis</name>
    <dbReference type="NCBI Taxonomy" id="1329262"/>
    <lineage>
        <taxon>Bacteria</taxon>
        <taxon>Bacillati</taxon>
        <taxon>Bacillota</taxon>
        <taxon>Clostridia</taxon>
        <taxon>Lachnospirales</taxon>
        <taxon>Lachnospiraceae</taxon>
        <taxon>Mobilisporobacter</taxon>
    </lineage>
</organism>
<dbReference type="RefSeq" id="WP_123609618.1">
    <property type="nucleotide sequence ID" value="NZ_RJVG01000006.1"/>
</dbReference>
<dbReference type="InterPro" id="IPR015500">
    <property type="entry name" value="Peptidase_S8_subtilisin-rel"/>
</dbReference>
<dbReference type="Proteomes" id="UP000273083">
    <property type="component" value="Unassembled WGS sequence"/>
</dbReference>
<sequence length="567" mass="62698">MNEEEKRKITSNDFIDLLIEYSGDQRLLAEYGNETINVIDDRFAVVYLPAERTSERLLTEVGYSVIPKLYGLLDTAHLEAVGINRLQATPTLNLRGQGVLLGFIDTGIEYTNPIFKHADNTTRIVSIWDQTIENLQAGEDLFYYGTEYTKDMINEALQNDNPLSVVPSTDTNGHGTMLAGLAGGSQIPESDFTGIASQAEFVVVKLKPAKQNLKDYLLVPNDTLCYQGNDFMFGIRYLVNVARRLGKPIAICVGLGTNQGAHDGNISTSIFLSDLANRAGIAILVAAGNEGNTGHHYFGVVDRVTGYDTVELRVGENEKNFTMEIWGQVPGTYSIDVTSPSGEHIPRIPARLGEHRDIRFLFEGTRLLIDYLIIESQTGDQLIFLRFNQPAPGIWRFRVYGGGDISSGFHIWLPMRGFITEETTFMNPNPDTVITTPGNGNNVITVTAYNHKDQSIYQNASRGYSRANQVKPDVAAPGVEVYVPLPGNQFGYQSGTSIAAALATGVSGLLLEWGIVNDRQGNMDGVNIRKFLYRGVNQKSNLVYPNNEWGYGSIDIYKTFESFRGEQ</sequence>
<keyword evidence="3 6" id="KW-0378">Hydrolase</keyword>
<dbReference type="Gene3D" id="3.40.50.200">
    <property type="entry name" value="Peptidase S8/S53 domain"/>
    <property type="match status" value="1"/>
</dbReference>
<reference evidence="8 9" key="1">
    <citation type="submission" date="2018-11" db="EMBL/GenBank/DDBJ databases">
        <title>Genomic Encyclopedia of Type Strains, Phase IV (KMG-IV): sequencing the most valuable type-strain genomes for metagenomic binning, comparative biology and taxonomic classification.</title>
        <authorList>
            <person name="Goeker M."/>
        </authorList>
    </citation>
    <scope>NUCLEOTIDE SEQUENCE [LARGE SCALE GENOMIC DNA]</scope>
    <source>
        <strain evidence="8 9">DSM 26537</strain>
    </source>
</reference>
<dbReference type="PANTHER" id="PTHR43806:SF11">
    <property type="entry name" value="CEREVISIN-RELATED"/>
    <property type="match status" value="1"/>
</dbReference>
<gene>
    <name evidence="8" type="ORF">EDD66_10662</name>
</gene>
<feature type="active site" description="Charge relay system" evidence="5 6">
    <location>
        <position position="174"/>
    </location>
</feature>
<evidence type="ECO:0000313" key="9">
    <source>
        <dbReference type="Proteomes" id="UP000273083"/>
    </source>
</evidence>
<accession>A0A3N1XRE0</accession>
<feature type="active site" description="Charge relay system" evidence="5 6">
    <location>
        <position position="105"/>
    </location>
</feature>
<name>A0A3N1XRE0_9FIRM</name>
<dbReference type="GO" id="GO:0006508">
    <property type="term" value="P:proteolysis"/>
    <property type="evidence" value="ECO:0007669"/>
    <property type="project" value="UniProtKB-KW"/>
</dbReference>
<keyword evidence="9" id="KW-1185">Reference proteome</keyword>
<dbReference type="PROSITE" id="PS51892">
    <property type="entry name" value="SUBTILASE"/>
    <property type="match status" value="1"/>
</dbReference>
<dbReference type="GO" id="GO:0004252">
    <property type="term" value="F:serine-type endopeptidase activity"/>
    <property type="evidence" value="ECO:0007669"/>
    <property type="project" value="UniProtKB-UniRule"/>
</dbReference>
<feature type="domain" description="Peptidase S8/S53" evidence="7">
    <location>
        <begin position="96"/>
        <end position="291"/>
    </location>
</feature>
<dbReference type="InterPro" id="IPR000209">
    <property type="entry name" value="Peptidase_S8/S53_dom"/>
</dbReference>
<feature type="active site" description="Charge relay system" evidence="5 6">
    <location>
        <position position="497"/>
    </location>
</feature>
<dbReference type="PIRSF" id="PIRSF037894">
    <property type="entry name" value="Subtilisin_rel_CspABC"/>
    <property type="match status" value="1"/>
</dbReference>
<evidence type="ECO:0000256" key="2">
    <source>
        <dbReference type="ARBA" id="ARBA00022670"/>
    </source>
</evidence>
<dbReference type="PANTHER" id="PTHR43806">
    <property type="entry name" value="PEPTIDASE S8"/>
    <property type="match status" value="1"/>
</dbReference>
<dbReference type="InterPro" id="IPR036852">
    <property type="entry name" value="Peptidase_S8/S53_dom_sf"/>
</dbReference>
<evidence type="ECO:0000256" key="3">
    <source>
        <dbReference type="ARBA" id="ARBA00022801"/>
    </source>
</evidence>
<dbReference type="CDD" id="cd07478">
    <property type="entry name" value="Peptidases_S8_CspA-like"/>
    <property type="match status" value="1"/>
</dbReference>
<keyword evidence="4 6" id="KW-0720">Serine protease</keyword>
<feature type="domain" description="Peptidase S8/S53" evidence="7">
    <location>
        <begin position="429"/>
        <end position="552"/>
    </location>
</feature>
<keyword evidence="2 6" id="KW-0645">Protease</keyword>
<evidence type="ECO:0000256" key="5">
    <source>
        <dbReference type="PIRSR" id="PIRSR615500-1"/>
    </source>
</evidence>
<protein>
    <submittedName>
        <fullName evidence="8">Subtilase family protein</fullName>
    </submittedName>
</protein>
<dbReference type="Pfam" id="PF00082">
    <property type="entry name" value="Peptidase_S8"/>
    <property type="match status" value="2"/>
</dbReference>
<evidence type="ECO:0000313" key="8">
    <source>
        <dbReference type="EMBL" id="ROR27367.1"/>
    </source>
</evidence>